<evidence type="ECO:0000313" key="5">
    <source>
        <dbReference type="EnsemblMetazoa" id="HelroP70665"/>
    </source>
</evidence>
<dbReference type="RefSeq" id="XP_009031148.1">
    <property type="nucleotide sequence ID" value="XM_009032900.1"/>
</dbReference>
<dbReference type="InterPro" id="IPR020635">
    <property type="entry name" value="Tyr_kinase_cat_dom"/>
</dbReference>
<dbReference type="STRING" id="6412.T1G0A1"/>
<dbReference type="InterPro" id="IPR001245">
    <property type="entry name" value="Ser-Thr/Tyr_kinase_cat_dom"/>
</dbReference>
<name>T1G0A1_HELRO</name>
<dbReference type="eggNOG" id="KOG0199">
    <property type="taxonomic scope" value="Eukaryota"/>
</dbReference>
<reference evidence="4 6" key="2">
    <citation type="journal article" date="2013" name="Nature">
        <title>Insights into bilaterian evolution from three spiralian genomes.</title>
        <authorList>
            <person name="Simakov O."/>
            <person name="Marletaz F."/>
            <person name="Cho S.J."/>
            <person name="Edsinger-Gonzales E."/>
            <person name="Havlak P."/>
            <person name="Hellsten U."/>
            <person name="Kuo D.H."/>
            <person name="Larsson T."/>
            <person name="Lv J."/>
            <person name="Arendt D."/>
            <person name="Savage R."/>
            <person name="Osoegawa K."/>
            <person name="de Jong P."/>
            <person name="Grimwood J."/>
            <person name="Chapman J.A."/>
            <person name="Shapiro H."/>
            <person name="Aerts A."/>
            <person name="Otillar R.P."/>
            <person name="Terry A.Y."/>
            <person name="Boore J.L."/>
            <person name="Grigoriev I.V."/>
            <person name="Lindberg D.R."/>
            <person name="Seaver E.C."/>
            <person name="Weisblat D.A."/>
            <person name="Putnam N.H."/>
            <person name="Rokhsar D.S."/>
        </authorList>
    </citation>
    <scope>NUCLEOTIDE SEQUENCE</scope>
</reference>
<dbReference type="AlphaFoldDB" id="T1G0A1"/>
<dbReference type="EnsemblMetazoa" id="HelroT70665">
    <property type="protein sequence ID" value="HelroP70665"/>
    <property type="gene ID" value="HelroG70665"/>
</dbReference>
<dbReference type="Proteomes" id="UP000015101">
    <property type="component" value="Unassembled WGS sequence"/>
</dbReference>
<dbReference type="EMBL" id="KB097753">
    <property type="protein sequence ID" value="ESN90509.1"/>
    <property type="molecule type" value="Genomic_DNA"/>
</dbReference>
<evidence type="ECO:0000313" key="6">
    <source>
        <dbReference type="Proteomes" id="UP000015101"/>
    </source>
</evidence>
<dbReference type="SMART" id="SM00219">
    <property type="entry name" value="TyrKc"/>
    <property type="match status" value="1"/>
</dbReference>
<dbReference type="InParanoid" id="T1G0A1"/>
<organism evidence="5 6">
    <name type="scientific">Helobdella robusta</name>
    <name type="common">Californian leech</name>
    <dbReference type="NCBI Taxonomy" id="6412"/>
    <lineage>
        <taxon>Eukaryota</taxon>
        <taxon>Metazoa</taxon>
        <taxon>Spiralia</taxon>
        <taxon>Lophotrochozoa</taxon>
        <taxon>Annelida</taxon>
        <taxon>Clitellata</taxon>
        <taxon>Hirudinea</taxon>
        <taxon>Rhynchobdellida</taxon>
        <taxon>Glossiphoniidae</taxon>
        <taxon>Helobdella</taxon>
    </lineage>
</organism>
<dbReference type="FunFam" id="1.10.510.10:FF:002495">
    <property type="match status" value="1"/>
</dbReference>
<dbReference type="GO" id="GO:0005524">
    <property type="term" value="F:ATP binding"/>
    <property type="evidence" value="ECO:0007669"/>
    <property type="project" value="UniProtKB-KW"/>
</dbReference>
<dbReference type="PROSITE" id="PS50011">
    <property type="entry name" value="PROTEIN_KINASE_DOM"/>
    <property type="match status" value="1"/>
</dbReference>
<sequence>MRICKNDKQVKISDFGLSKALGVGSDYYQGHLNTGLKLPIAWCAPECINFLRFTTSSDVWSFGVLLWEMFSGGGQPWEGMTGLEVRRLN</sequence>
<evidence type="ECO:0000259" key="3">
    <source>
        <dbReference type="PROSITE" id="PS50011"/>
    </source>
</evidence>
<keyword evidence="1" id="KW-0547">Nucleotide-binding</keyword>
<keyword evidence="6" id="KW-1185">Reference proteome</keyword>
<dbReference type="Pfam" id="PF07714">
    <property type="entry name" value="PK_Tyr_Ser-Thr"/>
    <property type="match status" value="1"/>
</dbReference>
<evidence type="ECO:0000256" key="2">
    <source>
        <dbReference type="ARBA" id="ARBA00022840"/>
    </source>
</evidence>
<dbReference type="PRINTS" id="PR00109">
    <property type="entry name" value="TYRKINASE"/>
</dbReference>
<evidence type="ECO:0000256" key="1">
    <source>
        <dbReference type="ARBA" id="ARBA00022741"/>
    </source>
</evidence>
<dbReference type="GeneID" id="20214499"/>
<dbReference type="InterPro" id="IPR011009">
    <property type="entry name" value="Kinase-like_dom_sf"/>
</dbReference>
<dbReference type="CTD" id="20214499"/>
<feature type="domain" description="Protein kinase" evidence="3">
    <location>
        <begin position="1"/>
        <end position="89"/>
    </location>
</feature>
<dbReference type="OrthoDB" id="28230at2759"/>
<dbReference type="InterPro" id="IPR000719">
    <property type="entry name" value="Prot_kinase_dom"/>
</dbReference>
<protein>
    <recommendedName>
        <fullName evidence="3">Protein kinase domain-containing protein</fullName>
    </recommendedName>
</protein>
<dbReference type="HOGENOM" id="CLU_2457254_0_0_1"/>
<dbReference type="Gene3D" id="1.10.510.10">
    <property type="entry name" value="Transferase(Phosphotransferase) domain 1"/>
    <property type="match status" value="1"/>
</dbReference>
<reference evidence="5" key="3">
    <citation type="submission" date="2015-06" db="UniProtKB">
        <authorList>
            <consortium name="EnsemblMetazoa"/>
        </authorList>
    </citation>
    <scope>IDENTIFICATION</scope>
</reference>
<gene>
    <name evidence="5" type="primary">20214499</name>
    <name evidence="4" type="ORF">HELRODRAFT_70665</name>
</gene>
<dbReference type="OMA" id="EDYYMAG"/>
<dbReference type="EMBL" id="AMQM01002270">
    <property type="status" value="NOT_ANNOTATED_CDS"/>
    <property type="molecule type" value="Genomic_DNA"/>
</dbReference>
<keyword evidence="2" id="KW-0067">ATP-binding</keyword>
<dbReference type="KEGG" id="hro:HELRODRAFT_70665"/>
<reference evidence="6" key="1">
    <citation type="submission" date="2012-12" db="EMBL/GenBank/DDBJ databases">
        <authorList>
            <person name="Hellsten U."/>
            <person name="Grimwood J."/>
            <person name="Chapman J.A."/>
            <person name="Shapiro H."/>
            <person name="Aerts A."/>
            <person name="Otillar R.P."/>
            <person name="Terry A.Y."/>
            <person name="Boore J.L."/>
            <person name="Simakov O."/>
            <person name="Marletaz F."/>
            <person name="Cho S.-J."/>
            <person name="Edsinger-Gonzales E."/>
            <person name="Havlak P."/>
            <person name="Kuo D.-H."/>
            <person name="Larsson T."/>
            <person name="Lv J."/>
            <person name="Arendt D."/>
            <person name="Savage R."/>
            <person name="Osoegawa K."/>
            <person name="de Jong P."/>
            <person name="Lindberg D.R."/>
            <person name="Seaver E.C."/>
            <person name="Weisblat D.A."/>
            <person name="Putnam N.H."/>
            <person name="Grigoriev I.V."/>
            <person name="Rokhsar D.S."/>
        </authorList>
    </citation>
    <scope>NUCLEOTIDE SEQUENCE</scope>
</reference>
<accession>T1G0A1</accession>
<evidence type="ECO:0000313" key="4">
    <source>
        <dbReference type="EMBL" id="ESN90509.1"/>
    </source>
</evidence>
<dbReference type="SUPFAM" id="SSF56112">
    <property type="entry name" value="Protein kinase-like (PK-like)"/>
    <property type="match status" value="1"/>
</dbReference>
<dbReference type="GO" id="GO:0004713">
    <property type="term" value="F:protein tyrosine kinase activity"/>
    <property type="evidence" value="ECO:0007669"/>
    <property type="project" value="InterPro"/>
</dbReference>
<dbReference type="PANTHER" id="PTHR24418">
    <property type="entry name" value="TYROSINE-PROTEIN KINASE"/>
    <property type="match status" value="1"/>
</dbReference>
<dbReference type="InterPro" id="IPR050198">
    <property type="entry name" value="Non-receptor_tyrosine_kinases"/>
</dbReference>
<proteinExistence type="predicted"/>